<gene>
    <name evidence="2" type="ORF">DYBT9623_02108</name>
</gene>
<keyword evidence="1" id="KW-1133">Transmembrane helix</keyword>
<organism evidence="2 3">
    <name type="scientific">Dyadobacter linearis</name>
    <dbReference type="NCBI Taxonomy" id="2823330"/>
    <lineage>
        <taxon>Bacteria</taxon>
        <taxon>Pseudomonadati</taxon>
        <taxon>Bacteroidota</taxon>
        <taxon>Cytophagia</taxon>
        <taxon>Cytophagales</taxon>
        <taxon>Spirosomataceae</taxon>
        <taxon>Dyadobacter</taxon>
    </lineage>
</organism>
<protein>
    <recommendedName>
        <fullName evidence="4">FixH protein</fullName>
    </recommendedName>
</protein>
<dbReference type="Proteomes" id="UP000679725">
    <property type="component" value="Unassembled WGS sequence"/>
</dbReference>
<dbReference type="EMBL" id="CAJRAU010000002">
    <property type="protein sequence ID" value="CAG5069372.1"/>
    <property type="molecule type" value="Genomic_DNA"/>
</dbReference>
<comment type="caution">
    <text evidence="2">The sequence shown here is derived from an EMBL/GenBank/DDBJ whole genome shotgun (WGS) entry which is preliminary data.</text>
</comment>
<keyword evidence="3" id="KW-1185">Reference proteome</keyword>
<evidence type="ECO:0000256" key="1">
    <source>
        <dbReference type="SAM" id="Phobius"/>
    </source>
</evidence>
<keyword evidence="1" id="KW-0472">Membrane</keyword>
<evidence type="ECO:0008006" key="4">
    <source>
        <dbReference type="Google" id="ProtNLM"/>
    </source>
</evidence>
<proteinExistence type="predicted"/>
<evidence type="ECO:0000313" key="2">
    <source>
        <dbReference type="EMBL" id="CAG5069372.1"/>
    </source>
</evidence>
<dbReference type="Pfam" id="PF05751">
    <property type="entry name" value="FixH"/>
    <property type="match status" value="1"/>
</dbReference>
<name>A0ABM8UPE8_9BACT</name>
<evidence type="ECO:0000313" key="3">
    <source>
        <dbReference type="Proteomes" id="UP000679725"/>
    </source>
</evidence>
<sequence>MFMKKLKMNWGTGIAAVYLGFVIMILVLVGMSASQKIDLATDKYYDAELKFQEKIDKTKRALLLPQPLSWELTGDQIRIHFPEGFKDHSISGKLNLYCPSNNQNDRTFKLEPVHNEQLISLKDTPAGRYILQFDWQAGPETYWNEGVLTLEQTKNQPQK</sequence>
<accession>A0ABM8UPE8</accession>
<dbReference type="InterPro" id="IPR008620">
    <property type="entry name" value="FixH"/>
</dbReference>
<keyword evidence="1" id="KW-0812">Transmembrane</keyword>
<reference evidence="2 3" key="1">
    <citation type="submission" date="2021-04" db="EMBL/GenBank/DDBJ databases">
        <authorList>
            <person name="Rodrigo-Torres L."/>
            <person name="Arahal R. D."/>
            <person name="Lucena T."/>
        </authorList>
    </citation>
    <scope>NUCLEOTIDE SEQUENCE [LARGE SCALE GENOMIC DNA]</scope>
    <source>
        <strain evidence="2 3">CECT 9623</strain>
    </source>
</reference>
<feature type="transmembrane region" description="Helical" evidence="1">
    <location>
        <begin position="12"/>
        <end position="33"/>
    </location>
</feature>